<accession>A0A2L1GNS1</accession>
<organism evidence="1 2">
    <name type="scientific">Desulfobulbus oralis</name>
    <dbReference type="NCBI Taxonomy" id="1986146"/>
    <lineage>
        <taxon>Bacteria</taxon>
        <taxon>Pseudomonadati</taxon>
        <taxon>Thermodesulfobacteriota</taxon>
        <taxon>Desulfobulbia</taxon>
        <taxon>Desulfobulbales</taxon>
        <taxon>Desulfobulbaceae</taxon>
        <taxon>Desulfobulbus</taxon>
    </lineage>
</organism>
<dbReference type="OrthoDB" id="5460374at2"/>
<keyword evidence="2" id="KW-1185">Reference proteome</keyword>
<gene>
    <name evidence="1" type="ORF">CAY53_07110</name>
</gene>
<dbReference type="KEGG" id="deo:CAY53_07110"/>
<sequence>MRIRALQLGAWILGLWFFFAVLTPRIEALSPSWQAYNATQEKYDLDSGALYYTNVPVTQEAEMHVREAVRKGMKDWRARY</sequence>
<name>A0A2L1GNS1_9BACT</name>
<proteinExistence type="predicted"/>
<dbReference type="Proteomes" id="UP000239867">
    <property type="component" value="Chromosome"/>
</dbReference>
<dbReference type="AlphaFoldDB" id="A0A2L1GNS1"/>
<dbReference type="EMBL" id="CP021255">
    <property type="protein sequence ID" value="AVD71267.1"/>
    <property type="molecule type" value="Genomic_DNA"/>
</dbReference>
<dbReference type="RefSeq" id="WP_104936537.1">
    <property type="nucleotide sequence ID" value="NZ_CP021255.1"/>
</dbReference>
<protein>
    <submittedName>
        <fullName evidence="1">Uncharacterized protein</fullName>
    </submittedName>
</protein>
<reference evidence="1 2" key="1">
    <citation type="journal article" date="2018" name="MBio">
        <title>Insights into the evolution of host association through the isolation and characterization of a novel human periodontal pathobiont, Desulfobulbus oralis.</title>
        <authorList>
            <person name="Cross K.L."/>
            <person name="Chirania P."/>
            <person name="Xiong W."/>
            <person name="Beall C.J."/>
            <person name="Elkins J.G."/>
            <person name="Giannone R.J."/>
            <person name="Griffen A.L."/>
            <person name="Guss A.M."/>
            <person name="Hettich R.L."/>
            <person name="Joshi S.S."/>
            <person name="Mokrzan E.M."/>
            <person name="Martin R.K."/>
            <person name="Zhulin I.B."/>
            <person name="Leys E.J."/>
            <person name="Podar M."/>
        </authorList>
    </citation>
    <scope>NUCLEOTIDE SEQUENCE [LARGE SCALE GENOMIC DNA]</scope>
    <source>
        <strain evidence="1 2">ORNL</strain>
    </source>
</reference>
<evidence type="ECO:0000313" key="1">
    <source>
        <dbReference type="EMBL" id="AVD71267.1"/>
    </source>
</evidence>
<evidence type="ECO:0000313" key="2">
    <source>
        <dbReference type="Proteomes" id="UP000239867"/>
    </source>
</evidence>